<feature type="compositionally biased region" description="Low complexity" evidence="1">
    <location>
        <begin position="183"/>
        <end position="194"/>
    </location>
</feature>
<dbReference type="PROSITE" id="PS50056">
    <property type="entry name" value="TYR_PHOSPHATASE_2"/>
    <property type="match status" value="2"/>
</dbReference>
<feature type="domain" description="Tyrosine-protein phosphatase" evidence="3">
    <location>
        <begin position="692"/>
        <end position="932"/>
    </location>
</feature>
<feature type="compositionally biased region" description="Low complexity" evidence="1">
    <location>
        <begin position="101"/>
        <end position="113"/>
    </location>
</feature>
<dbReference type="InterPro" id="IPR000242">
    <property type="entry name" value="PTP_cat"/>
</dbReference>
<reference evidence="5" key="1">
    <citation type="journal article" date="2012" name="Nature">
        <title>The oyster genome reveals stress adaptation and complexity of shell formation.</title>
        <authorList>
            <person name="Zhang G."/>
            <person name="Fang X."/>
            <person name="Guo X."/>
            <person name="Li L."/>
            <person name="Luo R."/>
            <person name="Xu F."/>
            <person name="Yang P."/>
            <person name="Zhang L."/>
            <person name="Wang X."/>
            <person name="Qi H."/>
            <person name="Xiong Z."/>
            <person name="Que H."/>
            <person name="Xie Y."/>
            <person name="Holland P.W."/>
            <person name="Paps J."/>
            <person name="Zhu Y."/>
            <person name="Wu F."/>
            <person name="Chen Y."/>
            <person name="Wang J."/>
            <person name="Peng C."/>
            <person name="Meng J."/>
            <person name="Yang L."/>
            <person name="Liu J."/>
            <person name="Wen B."/>
            <person name="Zhang N."/>
            <person name="Huang Z."/>
            <person name="Zhu Q."/>
            <person name="Feng Y."/>
            <person name="Mount A."/>
            <person name="Hedgecock D."/>
            <person name="Xu Z."/>
            <person name="Liu Y."/>
            <person name="Domazet-Loso T."/>
            <person name="Du Y."/>
            <person name="Sun X."/>
            <person name="Zhang S."/>
            <person name="Liu B."/>
            <person name="Cheng P."/>
            <person name="Jiang X."/>
            <person name="Li J."/>
            <person name="Fan D."/>
            <person name="Wang W."/>
            <person name="Fu W."/>
            <person name="Wang T."/>
            <person name="Wang B."/>
            <person name="Zhang J."/>
            <person name="Peng Z."/>
            <person name="Li Y."/>
            <person name="Li N."/>
            <person name="Wang J."/>
            <person name="Chen M."/>
            <person name="He Y."/>
            <person name="Tan F."/>
            <person name="Song X."/>
            <person name="Zheng Q."/>
            <person name="Huang R."/>
            <person name="Yang H."/>
            <person name="Du X."/>
            <person name="Chen L."/>
            <person name="Yang M."/>
            <person name="Gaffney P.M."/>
            <person name="Wang S."/>
            <person name="Luo L."/>
            <person name="She Z."/>
            <person name="Ming Y."/>
            <person name="Huang W."/>
            <person name="Zhang S."/>
            <person name="Huang B."/>
            <person name="Zhang Y."/>
            <person name="Qu T."/>
            <person name="Ni P."/>
            <person name="Miao G."/>
            <person name="Wang J."/>
            <person name="Wang Q."/>
            <person name="Steinberg C.E."/>
            <person name="Wang H."/>
            <person name="Li N."/>
            <person name="Qian L."/>
            <person name="Zhang G."/>
            <person name="Li Y."/>
            <person name="Yang H."/>
            <person name="Liu X."/>
            <person name="Wang J."/>
            <person name="Yin Y."/>
            <person name="Wang J."/>
        </authorList>
    </citation>
    <scope>NUCLEOTIDE SEQUENCE [LARGE SCALE GENOMIC DNA]</scope>
    <source>
        <strain evidence="5">05x7-T-G4-1.051#20</strain>
    </source>
</reference>
<evidence type="ECO:0000256" key="1">
    <source>
        <dbReference type="SAM" id="MobiDB-lite"/>
    </source>
</evidence>
<feature type="domain" description="Tyrosine-protein phosphatase" evidence="3">
    <location>
        <begin position="440"/>
        <end position="674"/>
    </location>
</feature>
<keyword evidence="2" id="KW-1133">Transmembrane helix</keyword>
<evidence type="ECO:0000256" key="2">
    <source>
        <dbReference type="SAM" id="Phobius"/>
    </source>
</evidence>
<protein>
    <submittedName>
        <fullName evidence="5">Receptor-type tyrosine-protein phosphatase kappa</fullName>
    </submittedName>
</protein>
<feature type="compositionally biased region" description="Polar residues" evidence="1">
    <location>
        <begin position="59"/>
        <end position="100"/>
    </location>
</feature>
<feature type="compositionally biased region" description="Low complexity" evidence="1">
    <location>
        <begin position="123"/>
        <end position="168"/>
    </location>
</feature>
<proteinExistence type="predicted"/>
<dbReference type="AlphaFoldDB" id="K1PD35"/>
<dbReference type="PANTHER" id="PTHR19134:SF561">
    <property type="entry name" value="PROTEIN TYROSINE PHOSPHATASE 36E, ISOFORM A"/>
    <property type="match status" value="1"/>
</dbReference>
<feature type="domain" description="Tyrosine specific protein phosphatases" evidence="4">
    <location>
        <begin position="845"/>
        <end position="923"/>
    </location>
</feature>
<dbReference type="EMBL" id="JH816333">
    <property type="protein sequence ID" value="EKC21752.1"/>
    <property type="molecule type" value="Genomic_DNA"/>
</dbReference>
<feature type="compositionally biased region" description="Polar residues" evidence="1">
    <location>
        <begin position="169"/>
        <end position="182"/>
    </location>
</feature>
<dbReference type="InterPro" id="IPR000387">
    <property type="entry name" value="Tyr_Pase_dom"/>
</dbReference>
<dbReference type="HOGENOM" id="CLU_296698_0_0_1"/>
<dbReference type="Pfam" id="PF00102">
    <property type="entry name" value="Y_phosphatase"/>
    <property type="match status" value="2"/>
</dbReference>
<feature type="domain" description="Tyrosine specific protein phosphatases" evidence="4">
    <location>
        <begin position="604"/>
        <end position="679"/>
    </location>
</feature>
<feature type="transmembrane region" description="Helical" evidence="2">
    <location>
        <begin position="380"/>
        <end position="405"/>
    </location>
</feature>
<dbReference type="GO" id="GO:0004725">
    <property type="term" value="F:protein tyrosine phosphatase activity"/>
    <property type="evidence" value="ECO:0007669"/>
    <property type="project" value="InterPro"/>
</dbReference>
<accession>K1PD35</accession>
<feature type="region of interest" description="Disordered" evidence="1">
    <location>
        <begin position="967"/>
        <end position="1017"/>
    </location>
</feature>
<gene>
    <name evidence="5" type="ORF">CGI_10003385</name>
</gene>
<sequence>MTTSSMSSQTITSTELPAATSETISSGTESATNEGLTSLSTEQISSSSESTIVTDLSTKGETTVESTSEMPSVSTSKILTTSPNSTMPASSTLSSQSIQPTTEVSETTSETDTIMSTSKEPVSTTESALTSESTTQITESTYSTMSESTTVPSNVTETSSESSSNVTSRTMQSTTEETTIAQSTSSLTETTSLEQGSHTTEETTNEGPTTNTFEGSTTESKTTQESTLITTEESTIEGTTIEGPTGSTIEGSTETTEIATSHESTVGTTEESTTGSETTQGPTIESTTTLGPTTESTTTQESTTKKTETTTTQKPITQTTERSTTQRLTTQPTRQTTPTTQVTTNQTLPPVFPSQSTSVTTNTVVTTALTDSSTVTAGPLVAILVPSVLLFFIILAVIFSGFIIFKKKNRRKLTDEEIAGNDVILVPLTAIPIAPYGVPKREKIDDSLPYEYDDDGDLVYTGDEHEHPIPVKDIQSHIIKLQEQNRFTADYQGFKKKRAYIATQGPLKATTPDFWSMVWQEEARKIVMVTNLKENKRVKCHKYWPDEKKSISCYKLRVTTDSENVFPVFVLRKIKITDTKTDESRMVTQYHFTAWPDHGVPDAFQLLQFYRKVTGNSTEYEVPPTVVHCSAGVGRTGTYIGLDALWKEGFKTGSVDILSFARKMRKNRTKMIQTLKLNALRPEYQVTDYQDALHPNNLPKNRSQDNLPVDNYRARLSSMFGEDEDYINAVIMPTSWNREGFLVTQYPLPTTIADFWTMIHCYECSSVVLLDDPQDYEECFYPALEQTSEWGRLVMQTTAVSEPQDCVTEISVTMTNTVVENEEDREVKIFVGQGWKSSSELPDQQKLLHCLHYEVQKRQNKLGEHKPIIVVCSSDGATKSGLYCAVCNILDGIDWYNEVNVYHSVRQLQIRKPEIIKSKTQYQYCYQVALNYLDSSNIYENQGATVEEMEEREAEYANVGVVRSGLKGDPLKTQGAKGQGMKPSAQGQSELKSNSGRTATSRDPLKPSSNTDMKTTI</sequence>
<keyword evidence="2" id="KW-0812">Transmembrane</keyword>
<evidence type="ECO:0000313" key="5">
    <source>
        <dbReference type="EMBL" id="EKC21752.1"/>
    </source>
</evidence>
<dbReference type="Gene3D" id="3.90.190.10">
    <property type="entry name" value="Protein tyrosine phosphatase superfamily"/>
    <property type="match status" value="2"/>
</dbReference>
<feature type="compositionally biased region" description="Polar residues" evidence="1">
    <location>
        <begin position="20"/>
        <end position="36"/>
    </location>
</feature>
<feature type="region of interest" description="Disordered" evidence="1">
    <location>
        <begin position="1"/>
        <end position="359"/>
    </location>
</feature>
<dbReference type="PANTHER" id="PTHR19134">
    <property type="entry name" value="RECEPTOR-TYPE TYROSINE-PROTEIN PHOSPHATASE"/>
    <property type="match status" value="1"/>
</dbReference>
<evidence type="ECO:0000259" key="4">
    <source>
        <dbReference type="PROSITE" id="PS50056"/>
    </source>
</evidence>
<keyword evidence="5" id="KW-0675">Receptor</keyword>
<feature type="compositionally biased region" description="Low complexity" evidence="1">
    <location>
        <begin position="205"/>
        <end position="302"/>
    </location>
</feature>
<dbReference type="InterPro" id="IPR016130">
    <property type="entry name" value="Tyr_Pase_AS"/>
</dbReference>
<name>K1PD35_MAGGI</name>
<feature type="compositionally biased region" description="Low complexity" evidence="1">
    <location>
        <begin position="37"/>
        <end position="57"/>
    </location>
</feature>
<feature type="compositionally biased region" description="Low complexity" evidence="1">
    <location>
        <begin position="309"/>
        <end position="359"/>
    </location>
</feature>
<dbReference type="PRINTS" id="PR00700">
    <property type="entry name" value="PRTYPHPHTASE"/>
</dbReference>
<dbReference type="InParanoid" id="K1PD35"/>
<keyword evidence="2" id="KW-0472">Membrane</keyword>
<feature type="compositionally biased region" description="Polar residues" evidence="1">
    <location>
        <begin position="985"/>
        <end position="1017"/>
    </location>
</feature>
<dbReference type="PROSITE" id="PS00383">
    <property type="entry name" value="TYR_PHOSPHATASE_1"/>
    <property type="match status" value="1"/>
</dbReference>
<dbReference type="InterPro" id="IPR003595">
    <property type="entry name" value="Tyr_Pase_cat"/>
</dbReference>
<dbReference type="PROSITE" id="PS50055">
    <property type="entry name" value="TYR_PHOSPHATASE_PTP"/>
    <property type="match status" value="2"/>
</dbReference>
<dbReference type="SMART" id="SM00194">
    <property type="entry name" value="PTPc"/>
    <property type="match status" value="2"/>
</dbReference>
<feature type="compositionally biased region" description="Low complexity" evidence="1">
    <location>
        <begin position="1"/>
        <end position="14"/>
    </location>
</feature>
<dbReference type="SMART" id="SM00404">
    <property type="entry name" value="PTPc_motif"/>
    <property type="match status" value="2"/>
</dbReference>
<organism evidence="5">
    <name type="scientific">Magallana gigas</name>
    <name type="common">Pacific oyster</name>
    <name type="synonym">Crassostrea gigas</name>
    <dbReference type="NCBI Taxonomy" id="29159"/>
    <lineage>
        <taxon>Eukaryota</taxon>
        <taxon>Metazoa</taxon>
        <taxon>Spiralia</taxon>
        <taxon>Lophotrochozoa</taxon>
        <taxon>Mollusca</taxon>
        <taxon>Bivalvia</taxon>
        <taxon>Autobranchia</taxon>
        <taxon>Pteriomorphia</taxon>
        <taxon>Ostreida</taxon>
        <taxon>Ostreoidea</taxon>
        <taxon>Ostreidae</taxon>
        <taxon>Magallana</taxon>
    </lineage>
</organism>
<evidence type="ECO:0000259" key="3">
    <source>
        <dbReference type="PROSITE" id="PS50055"/>
    </source>
</evidence>
<dbReference type="InterPro" id="IPR050348">
    <property type="entry name" value="Protein-Tyr_Phosphatase"/>
</dbReference>
<dbReference type="InterPro" id="IPR029021">
    <property type="entry name" value="Prot-tyrosine_phosphatase-like"/>
</dbReference>
<dbReference type="SUPFAM" id="SSF52799">
    <property type="entry name" value="(Phosphotyrosine protein) phosphatases II"/>
    <property type="match status" value="2"/>
</dbReference>
<dbReference type="CDD" id="cd00047">
    <property type="entry name" value="PTPc"/>
    <property type="match status" value="1"/>
</dbReference>